<feature type="transmembrane region" description="Helical" evidence="1">
    <location>
        <begin position="88"/>
        <end position="109"/>
    </location>
</feature>
<keyword evidence="1" id="KW-0812">Transmembrane</keyword>
<proteinExistence type="predicted"/>
<evidence type="ECO:0000256" key="1">
    <source>
        <dbReference type="SAM" id="Phobius"/>
    </source>
</evidence>
<feature type="transmembrane region" description="Helical" evidence="1">
    <location>
        <begin position="56"/>
        <end position="76"/>
    </location>
</feature>
<feature type="transmembrane region" description="Helical" evidence="1">
    <location>
        <begin position="121"/>
        <end position="154"/>
    </location>
</feature>
<dbReference type="EMBL" id="CP029289">
    <property type="protein sequence ID" value="AWR93626.1"/>
    <property type="molecule type" value="Genomic_DNA"/>
</dbReference>
<evidence type="ECO:0000313" key="2">
    <source>
        <dbReference type="EMBL" id="AWR93626.1"/>
    </source>
</evidence>
<reference evidence="2 3" key="1">
    <citation type="submission" date="2018-05" db="EMBL/GenBank/DDBJ databases">
        <title>Complete Genome Sequences of Extremely Thermoacidophilic, Metal-Mobilizing Type-Strain Members of the Archaeal Family Sulfolobaceae: Acidianus brierleyi DSM-1651T, Acidianus sulfidivorans DSM-18786T, Metallosphaera hakonensis DSM-7519T, and Metallosphaera prunae DSM-10039T.</title>
        <authorList>
            <person name="Counts J.A."/>
            <person name="Kelly R.M."/>
        </authorList>
    </citation>
    <scope>NUCLEOTIDE SEQUENCE [LARGE SCALE GENOMIC DNA]</scope>
    <source>
        <strain evidence="2 3">DSM 1651</strain>
    </source>
</reference>
<keyword evidence="3" id="KW-1185">Reference proteome</keyword>
<keyword evidence="1" id="KW-0472">Membrane</keyword>
<protein>
    <submittedName>
        <fullName evidence="2">Uncharacterized protein</fullName>
    </submittedName>
</protein>
<name>A0A2U9IC81_9CREN</name>
<gene>
    <name evidence="2" type="ORF">DFR85_02370</name>
</gene>
<feature type="transmembrane region" description="Helical" evidence="1">
    <location>
        <begin position="24"/>
        <end position="44"/>
    </location>
</feature>
<dbReference type="KEGG" id="abri:DFR85_02370"/>
<dbReference type="AlphaFoldDB" id="A0A2U9IC81"/>
<organism evidence="2 3">
    <name type="scientific">Acidianus brierleyi</name>
    <dbReference type="NCBI Taxonomy" id="41673"/>
    <lineage>
        <taxon>Archaea</taxon>
        <taxon>Thermoproteota</taxon>
        <taxon>Thermoprotei</taxon>
        <taxon>Sulfolobales</taxon>
        <taxon>Sulfolobaceae</taxon>
        <taxon>Acidianus</taxon>
    </lineage>
</organism>
<keyword evidence="1" id="KW-1133">Transmembrane helix</keyword>
<dbReference type="Proteomes" id="UP000248044">
    <property type="component" value="Chromosome"/>
</dbReference>
<accession>A0A2U9IC81</accession>
<evidence type="ECO:0000313" key="3">
    <source>
        <dbReference type="Proteomes" id="UP000248044"/>
    </source>
</evidence>
<sequence length="161" mass="18350">MSSLLLLVYSFSFSITYELDHSLFSYLSIIASTFFIFGFGYYVRKAFNNMSEEYGLIIKVSPVLFIGQLIYLVSFFLYDISFMSIVEYIGVILVLAYLLEFSLEILRLAGEFNLRELKISAYVILASLLAFVIVGPIPFSFILTIGSVILYLGINKILYLK</sequence>